<comment type="similarity">
    <text evidence="2">Belongs to the metallo-beta-lactamase superfamily.</text>
</comment>
<dbReference type="InterPro" id="IPR051013">
    <property type="entry name" value="MBL_superfamily_lactonases"/>
</dbReference>
<evidence type="ECO:0000256" key="4">
    <source>
        <dbReference type="ARBA" id="ARBA00022801"/>
    </source>
</evidence>
<name>G5IMN9_9FIRM</name>
<evidence type="ECO:0000313" key="7">
    <source>
        <dbReference type="EMBL" id="EHI57658.1"/>
    </source>
</evidence>
<dbReference type="SUPFAM" id="SSF56281">
    <property type="entry name" value="Metallo-hydrolase/oxidoreductase"/>
    <property type="match status" value="1"/>
</dbReference>
<dbReference type="InterPro" id="IPR036866">
    <property type="entry name" value="RibonucZ/Hydroxyglut_hydro"/>
</dbReference>
<feature type="domain" description="Metallo-beta-lactamase" evidence="6">
    <location>
        <begin position="43"/>
        <end position="214"/>
    </location>
</feature>
<keyword evidence="3" id="KW-0479">Metal-binding</keyword>
<dbReference type="HOGENOM" id="CLU_1208448_0_0_9"/>
<evidence type="ECO:0000259" key="6">
    <source>
        <dbReference type="SMART" id="SM00849"/>
    </source>
</evidence>
<dbReference type="PANTHER" id="PTHR42978:SF2">
    <property type="entry name" value="102 KBASES UNSTABLE REGION: FROM 1 TO 119443"/>
    <property type="match status" value="1"/>
</dbReference>
<dbReference type="Pfam" id="PF00753">
    <property type="entry name" value="Lactamase_B"/>
    <property type="match status" value="1"/>
</dbReference>
<gene>
    <name evidence="7" type="ORF">HMPREF9473_04767</name>
</gene>
<keyword evidence="4" id="KW-0378">Hydrolase</keyword>
<dbReference type="SMART" id="SM00849">
    <property type="entry name" value="Lactamase_B"/>
    <property type="match status" value="1"/>
</dbReference>
<dbReference type="AlphaFoldDB" id="G5IMN9"/>
<evidence type="ECO:0000256" key="2">
    <source>
        <dbReference type="ARBA" id="ARBA00007749"/>
    </source>
</evidence>
<keyword evidence="5" id="KW-0862">Zinc</keyword>
<dbReference type="Proteomes" id="UP000005384">
    <property type="component" value="Unassembled WGS sequence"/>
</dbReference>
<dbReference type="Gene3D" id="3.60.15.10">
    <property type="entry name" value="Ribonuclease Z/Hydroxyacylglutathione hydrolase-like"/>
    <property type="match status" value="1"/>
</dbReference>
<dbReference type="PANTHER" id="PTHR42978">
    <property type="entry name" value="QUORUM-QUENCHING LACTONASE YTNP-RELATED-RELATED"/>
    <property type="match status" value="1"/>
</dbReference>
<keyword evidence="8" id="KW-1185">Reference proteome</keyword>
<evidence type="ECO:0000256" key="5">
    <source>
        <dbReference type="ARBA" id="ARBA00022833"/>
    </source>
</evidence>
<reference evidence="7 8" key="1">
    <citation type="submission" date="2011-08" db="EMBL/GenBank/DDBJ databases">
        <title>The Genome Sequence of Clostridium hathewayi WAL-18680.</title>
        <authorList>
            <consortium name="The Broad Institute Genome Sequencing Platform"/>
            <person name="Earl A."/>
            <person name="Ward D."/>
            <person name="Feldgarden M."/>
            <person name="Gevers D."/>
            <person name="Finegold S.M."/>
            <person name="Summanen P.H."/>
            <person name="Molitoris D.R."/>
            <person name="Song M."/>
            <person name="Daigneault M."/>
            <person name="Allen-Vercoe E."/>
            <person name="Young S.K."/>
            <person name="Zeng Q."/>
            <person name="Gargeya S."/>
            <person name="Fitzgerald M."/>
            <person name="Haas B."/>
            <person name="Abouelleil A."/>
            <person name="Alvarado L."/>
            <person name="Arachchi H.M."/>
            <person name="Berlin A."/>
            <person name="Brown A."/>
            <person name="Chapman S.B."/>
            <person name="Chen Z."/>
            <person name="Dunbar C."/>
            <person name="Freedman E."/>
            <person name="Gearin G."/>
            <person name="Gellesch M."/>
            <person name="Goldberg J."/>
            <person name="Griggs A."/>
            <person name="Gujja S."/>
            <person name="Heiman D."/>
            <person name="Howarth C."/>
            <person name="Larson L."/>
            <person name="Lui A."/>
            <person name="MacDonald P.J.P."/>
            <person name="Montmayeur A."/>
            <person name="Murphy C."/>
            <person name="Neiman D."/>
            <person name="Pearson M."/>
            <person name="Priest M."/>
            <person name="Roberts A."/>
            <person name="Saif S."/>
            <person name="Shea T."/>
            <person name="Shenoy N."/>
            <person name="Sisk P."/>
            <person name="Stolte C."/>
            <person name="Sykes S."/>
            <person name="Wortman J."/>
            <person name="Nusbaum C."/>
            <person name="Birren B."/>
        </authorList>
    </citation>
    <scope>NUCLEOTIDE SEQUENCE [LARGE SCALE GENOMIC DNA]</scope>
    <source>
        <strain evidence="7 8">WAL-18680</strain>
    </source>
</reference>
<dbReference type="RefSeq" id="WP_006782755.1">
    <property type="nucleotide sequence ID" value="NZ_CP040506.1"/>
</dbReference>
<evidence type="ECO:0000313" key="8">
    <source>
        <dbReference type="Proteomes" id="UP000005384"/>
    </source>
</evidence>
<dbReference type="GO" id="GO:0016787">
    <property type="term" value="F:hydrolase activity"/>
    <property type="evidence" value="ECO:0007669"/>
    <property type="project" value="UniProtKB-KW"/>
</dbReference>
<proteinExistence type="inferred from homology"/>
<protein>
    <recommendedName>
        <fullName evidence="6">Metallo-beta-lactamase domain-containing protein</fullName>
    </recommendedName>
</protein>
<sequence>MGDVFDKIQGRIEDFEIIVIGHLKWNPYFGETKEAPPRGNPSTCTSTMVRGRMEDGSRFVLLIDPTLRVTPEDYYFDINRRTGLHREDITHCFVTHSHYDHQAGLNYFPEAVWYAAEPVAEELRSSEHIDGGRVVGVRGEFLPGVYALPLPGHMGHLHGAAFWADGRRVVVAGDGVMTRDHFRHQTSMFEQDSEEAAKTIRMLSDTADVIVPGHDNLIMNDRGGGRRHG</sequence>
<comment type="caution">
    <text evidence="7">The sequence shown here is derived from an EMBL/GenBank/DDBJ whole genome shotgun (WGS) entry which is preliminary data.</text>
</comment>
<comment type="cofactor">
    <cofactor evidence="1">
        <name>Zn(2+)</name>
        <dbReference type="ChEBI" id="CHEBI:29105"/>
    </cofactor>
</comment>
<dbReference type="InterPro" id="IPR001279">
    <property type="entry name" value="Metallo-B-lactamas"/>
</dbReference>
<dbReference type="GO" id="GO:0046872">
    <property type="term" value="F:metal ion binding"/>
    <property type="evidence" value="ECO:0007669"/>
    <property type="project" value="UniProtKB-KW"/>
</dbReference>
<dbReference type="EMBL" id="ADLN01000120">
    <property type="protein sequence ID" value="EHI57658.1"/>
    <property type="molecule type" value="Genomic_DNA"/>
</dbReference>
<evidence type="ECO:0000256" key="1">
    <source>
        <dbReference type="ARBA" id="ARBA00001947"/>
    </source>
</evidence>
<dbReference type="PATRIC" id="fig|742737.3.peg.4754"/>
<evidence type="ECO:0000256" key="3">
    <source>
        <dbReference type="ARBA" id="ARBA00022723"/>
    </source>
</evidence>
<accession>G5IMN9</accession>
<organism evidence="7 8">
    <name type="scientific">Hungatella hathewayi WAL-18680</name>
    <dbReference type="NCBI Taxonomy" id="742737"/>
    <lineage>
        <taxon>Bacteria</taxon>
        <taxon>Bacillati</taxon>
        <taxon>Bacillota</taxon>
        <taxon>Clostridia</taxon>
        <taxon>Lachnospirales</taxon>
        <taxon>Lachnospiraceae</taxon>
        <taxon>Hungatella</taxon>
    </lineage>
</organism>